<feature type="chain" id="PRO_5002419737" evidence="1">
    <location>
        <begin position="29"/>
        <end position="220"/>
    </location>
</feature>
<name>A0A0E4CRW0_9STRE</name>
<evidence type="ECO:0000256" key="1">
    <source>
        <dbReference type="SAM" id="SignalP"/>
    </source>
</evidence>
<dbReference type="AlphaFoldDB" id="A0A0E4CRW0"/>
<dbReference type="Gene3D" id="3.10.350.10">
    <property type="entry name" value="LysM domain"/>
    <property type="match status" value="1"/>
</dbReference>
<evidence type="ECO:0000313" key="3">
    <source>
        <dbReference type="EMBL" id="CQR23937.1"/>
    </source>
</evidence>
<accession>A0A0E4CRW0</accession>
<dbReference type="Pfam" id="PF01476">
    <property type="entry name" value="LysM"/>
    <property type="match status" value="1"/>
</dbReference>
<sequence precursor="true">MTFSKIKHFLASFLLLGSIFLTTGSIQAETYTVKAGDTLSNIASVFQTTADELAQLNDIENKNLIMIGQVLKTNQVMSAATEQVVNTVTPAPVPKVEEAVQVEPAVQVVQTPEVPAAQTPVQTPAQIPAPVQAPVATSGNYVSSLSAEEAAAKEEIARRESGGSYTAQNGQYYGRYQLMLAYLNGDLSPENQERVADAYVIGRYGSWLGALAHSNAKGWY</sequence>
<proteinExistence type="predicted"/>
<dbReference type="SMART" id="SM00257">
    <property type="entry name" value="LysM"/>
    <property type="match status" value="1"/>
</dbReference>
<dbReference type="SUPFAM" id="SSF54106">
    <property type="entry name" value="LysM domain"/>
    <property type="match status" value="1"/>
</dbReference>
<dbReference type="InterPro" id="IPR036779">
    <property type="entry name" value="LysM_dom_sf"/>
</dbReference>
<dbReference type="CDD" id="cd00118">
    <property type="entry name" value="LysM"/>
    <property type="match status" value="1"/>
</dbReference>
<dbReference type="RefSeq" id="WP_093649661.1">
    <property type="nucleotide sequence ID" value="NZ_CTEN01000001.1"/>
</dbReference>
<reference evidence="4" key="1">
    <citation type="submission" date="2015-03" db="EMBL/GenBank/DDBJ databases">
        <authorList>
            <person name="Urmite Genomes"/>
        </authorList>
    </citation>
    <scope>NUCLEOTIDE SEQUENCE [LARGE SCALE GENOMIC DNA]</scope>
    <source>
        <strain evidence="4">FF10</strain>
    </source>
</reference>
<feature type="domain" description="LysM" evidence="2">
    <location>
        <begin position="29"/>
        <end position="73"/>
    </location>
</feature>
<keyword evidence="4" id="KW-1185">Reference proteome</keyword>
<feature type="signal peptide" evidence="1">
    <location>
        <begin position="1"/>
        <end position="28"/>
    </location>
</feature>
<organism evidence="3 4">
    <name type="scientific">Streptococcus varani</name>
    <dbReference type="NCBI Taxonomy" id="1608583"/>
    <lineage>
        <taxon>Bacteria</taxon>
        <taxon>Bacillati</taxon>
        <taxon>Bacillota</taxon>
        <taxon>Bacilli</taxon>
        <taxon>Lactobacillales</taxon>
        <taxon>Streptococcaceae</taxon>
        <taxon>Streptococcus</taxon>
    </lineage>
</organism>
<dbReference type="PROSITE" id="PS51782">
    <property type="entry name" value="LYSM"/>
    <property type="match status" value="1"/>
</dbReference>
<evidence type="ECO:0000259" key="2">
    <source>
        <dbReference type="PROSITE" id="PS51782"/>
    </source>
</evidence>
<dbReference type="Proteomes" id="UP000198604">
    <property type="component" value="Unassembled WGS sequence"/>
</dbReference>
<gene>
    <name evidence="3" type="ORF">BN1356_00302</name>
</gene>
<protein>
    <submittedName>
        <fullName evidence="3">LysM domain-containing protein</fullName>
    </submittedName>
</protein>
<dbReference type="EMBL" id="CTEN01000001">
    <property type="protein sequence ID" value="CQR23937.1"/>
    <property type="molecule type" value="Genomic_DNA"/>
</dbReference>
<evidence type="ECO:0000313" key="4">
    <source>
        <dbReference type="Proteomes" id="UP000198604"/>
    </source>
</evidence>
<dbReference type="STRING" id="1608583.BN1356_00302"/>
<dbReference type="InterPro" id="IPR018392">
    <property type="entry name" value="LysM"/>
</dbReference>
<keyword evidence="1" id="KW-0732">Signal</keyword>
<dbReference type="OrthoDB" id="117366at2"/>